<dbReference type="InterPro" id="IPR001576">
    <property type="entry name" value="Phosphoglycerate_kinase"/>
</dbReference>
<dbReference type="GO" id="GO:0043531">
    <property type="term" value="F:ADP binding"/>
    <property type="evidence" value="ECO:0007669"/>
    <property type="project" value="TreeGrafter"/>
</dbReference>
<dbReference type="SUPFAM" id="SSF53748">
    <property type="entry name" value="Phosphoglycerate kinase"/>
    <property type="match status" value="1"/>
</dbReference>
<evidence type="ECO:0000313" key="7">
    <source>
        <dbReference type="EMBL" id="SVE62173.1"/>
    </source>
</evidence>
<feature type="non-terminal residue" evidence="7">
    <location>
        <position position="198"/>
    </location>
</feature>
<keyword evidence="6" id="KW-0067">ATP-binding</keyword>
<dbReference type="PRINTS" id="PR00477">
    <property type="entry name" value="PHGLYCKINASE"/>
</dbReference>
<dbReference type="GO" id="GO:0005829">
    <property type="term" value="C:cytosol"/>
    <property type="evidence" value="ECO:0007669"/>
    <property type="project" value="TreeGrafter"/>
</dbReference>
<dbReference type="GO" id="GO:0006096">
    <property type="term" value="P:glycolytic process"/>
    <property type="evidence" value="ECO:0007669"/>
    <property type="project" value="InterPro"/>
</dbReference>
<dbReference type="PANTHER" id="PTHR11406:SF23">
    <property type="entry name" value="PHOSPHOGLYCERATE KINASE 1, CHLOROPLASTIC-RELATED"/>
    <property type="match status" value="1"/>
</dbReference>
<reference evidence="7" key="1">
    <citation type="submission" date="2018-05" db="EMBL/GenBank/DDBJ databases">
        <authorList>
            <person name="Lanie J.A."/>
            <person name="Ng W.-L."/>
            <person name="Kazmierczak K.M."/>
            <person name="Andrzejewski T.M."/>
            <person name="Davidsen T.M."/>
            <person name="Wayne K.J."/>
            <person name="Tettelin H."/>
            <person name="Glass J.I."/>
            <person name="Rusch D."/>
            <person name="Podicherti R."/>
            <person name="Tsui H.-C.T."/>
            <person name="Winkler M.E."/>
        </authorList>
    </citation>
    <scope>NUCLEOTIDE SEQUENCE</scope>
</reference>
<evidence type="ECO:0000256" key="5">
    <source>
        <dbReference type="ARBA" id="ARBA00022777"/>
    </source>
</evidence>
<proteinExistence type="predicted"/>
<dbReference type="InterPro" id="IPR015824">
    <property type="entry name" value="Phosphoglycerate_kinase_N"/>
</dbReference>
<evidence type="ECO:0000256" key="1">
    <source>
        <dbReference type="ARBA" id="ARBA00000642"/>
    </source>
</evidence>
<keyword evidence="3" id="KW-0808">Transferase</keyword>
<dbReference type="EC" id="2.7.2.3" evidence="2"/>
<gene>
    <name evidence="7" type="ORF">METZ01_LOCUS515027</name>
</gene>
<evidence type="ECO:0000256" key="6">
    <source>
        <dbReference type="ARBA" id="ARBA00022840"/>
    </source>
</evidence>
<organism evidence="7">
    <name type="scientific">marine metagenome</name>
    <dbReference type="NCBI Taxonomy" id="408172"/>
    <lineage>
        <taxon>unclassified sequences</taxon>
        <taxon>metagenomes</taxon>
        <taxon>ecological metagenomes</taxon>
    </lineage>
</organism>
<protein>
    <recommendedName>
        <fullName evidence="2">phosphoglycerate kinase</fullName>
        <ecNumber evidence="2">2.7.2.3</ecNumber>
    </recommendedName>
</protein>
<dbReference type="GO" id="GO:0005524">
    <property type="term" value="F:ATP binding"/>
    <property type="evidence" value="ECO:0007669"/>
    <property type="project" value="UniProtKB-KW"/>
</dbReference>
<dbReference type="PANTHER" id="PTHR11406">
    <property type="entry name" value="PHOSPHOGLYCERATE KINASE"/>
    <property type="match status" value="1"/>
</dbReference>
<dbReference type="Gene3D" id="3.40.50.1260">
    <property type="entry name" value="Phosphoglycerate kinase, N-terminal domain"/>
    <property type="match status" value="1"/>
</dbReference>
<sequence>MKNLENYNVEQKKILLRVDLNVPVVDGVVTEKSRIEAIKDTINVLQKQKNKIFLIAHFGRPEGIENTHYSIKFLCPILESEFGVNHIYFVESFEDNKIQQTLNEMKPGEICLFENVRFHPGEENNDLNFIKELCKNFDVFINDAFSASHRIHASIVGPAKFLPSLAGLSLLKEIKNIDTLFNNQKKPSLAIIGGSKIS</sequence>
<accession>A0A383F0I1</accession>
<keyword evidence="4" id="KW-0547">Nucleotide-binding</keyword>
<dbReference type="GO" id="GO:0006094">
    <property type="term" value="P:gluconeogenesis"/>
    <property type="evidence" value="ECO:0007669"/>
    <property type="project" value="TreeGrafter"/>
</dbReference>
<evidence type="ECO:0000256" key="3">
    <source>
        <dbReference type="ARBA" id="ARBA00022679"/>
    </source>
</evidence>
<dbReference type="GO" id="GO:0004618">
    <property type="term" value="F:phosphoglycerate kinase activity"/>
    <property type="evidence" value="ECO:0007669"/>
    <property type="project" value="UniProtKB-EC"/>
</dbReference>
<evidence type="ECO:0000256" key="4">
    <source>
        <dbReference type="ARBA" id="ARBA00022741"/>
    </source>
</evidence>
<dbReference type="EMBL" id="UINC01230162">
    <property type="protein sequence ID" value="SVE62173.1"/>
    <property type="molecule type" value="Genomic_DNA"/>
</dbReference>
<keyword evidence="5" id="KW-0418">Kinase</keyword>
<dbReference type="AlphaFoldDB" id="A0A383F0I1"/>
<evidence type="ECO:0000256" key="2">
    <source>
        <dbReference type="ARBA" id="ARBA00013061"/>
    </source>
</evidence>
<dbReference type="Pfam" id="PF00162">
    <property type="entry name" value="PGK"/>
    <property type="match status" value="1"/>
</dbReference>
<dbReference type="InterPro" id="IPR036043">
    <property type="entry name" value="Phosphoglycerate_kinase_sf"/>
</dbReference>
<name>A0A383F0I1_9ZZZZ</name>
<comment type="catalytic activity">
    <reaction evidence="1">
        <text>(2R)-3-phosphoglycerate + ATP = (2R)-3-phospho-glyceroyl phosphate + ADP</text>
        <dbReference type="Rhea" id="RHEA:14801"/>
        <dbReference type="ChEBI" id="CHEBI:30616"/>
        <dbReference type="ChEBI" id="CHEBI:57604"/>
        <dbReference type="ChEBI" id="CHEBI:58272"/>
        <dbReference type="ChEBI" id="CHEBI:456216"/>
        <dbReference type="EC" id="2.7.2.3"/>
    </reaction>
</comment>